<sequence>MPRPQRYGTVKEDQKATPSYRYNDIRQSGSDDPIVHFIKMAASPMSRDHVFKRNPTCFEYLLDFCCMPPVETRMVISSELSRPDRLQRGGETGKKKMKRGGQAAESVGGDPDAGTGDTASGDTGMGDDDQDQKKKKKGGKSKKKGGKTNKDDDVNCTVGDSDGAEPCTPDDQKNDQKQSEKTKKEKKSVKRGGQGKAKKKGSDEDPDSGDGSADVDDQKQDVDQPKKKTTDASTGDDRANAIMDECVKRKKDPCYDLRKALAEVSKRRERFGPCDFVKQPYPKMPDPVQNPTCTCVCNPGPQMQNMPGAMMQNMCNFGNLGGQFGMKTFNGQRQEIHCARPTSGGHPPTDVVRAGSTNLRRETSSQRRAKVQTLKLLLEAVDPPINPTISMSICAKCGGLHRKGTGIGKRSARALTFNIPDDGRIPPWCFDRDRQTACEPPCQLVSPPPDVVVPYSCFSPCPGPYQPQLDLSQYPPITPEGYKQYRGKYDYPPSMLDYKGYDRPPVMQDIPRKVYCRPLKEYACPPKEYGRYSKDYGRPPSEPGRFLKQYGRPPGLIKQALDDHQVIHTTVLKPLQDLTKQVVDDHQMTHMSAVHPLRRCVNTVLHTAVLLNLLPGLIRLDSVLLQAMVIDDDRSVSDLLRKIAEKGIPVYCDERVKAPKVPPLPRPPVPKDRGMEDDHGGHGRPPSPSRFDQTFFRRPPVDSYERRPSSSTMRQYGASHGRPPQSTSKADKTGFGPSPGDGYLTHMSAVHPLRRCVNTVLHTAVLLNLLPGLIRLDSVLLQAMVMMPVRHLLRK</sequence>
<organism evidence="2">
    <name type="scientific">Cyprideis torosa</name>
    <dbReference type="NCBI Taxonomy" id="163714"/>
    <lineage>
        <taxon>Eukaryota</taxon>
        <taxon>Metazoa</taxon>
        <taxon>Ecdysozoa</taxon>
        <taxon>Arthropoda</taxon>
        <taxon>Crustacea</taxon>
        <taxon>Oligostraca</taxon>
        <taxon>Ostracoda</taxon>
        <taxon>Podocopa</taxon>
        <taxon>Podocopida</taxon>
        <taxon>Cytherocopina</taxon>
        <taxon>Cytheroidea</taxon>
        <taxon>Cytherideidae</taxon>
        <taxon>Cyprideis</taxon>
    </lineage>
</organism>
<feature type="compositionally biased region" description="Basic and acidic residues" evidence="1">
    <location>
        <begin position="699"/>
        <end position="708"/>
    </location>
</feature>
<feature type="region of interest" description="Disordered" evidence="1">
    <location>
        <begin position="1"/>
        <end position="28"/>
    </location>
</feature>
<evidence type="ECO:0000313" key="2">
    <source>
        <dbReference type="EMBL" id="CAD7225307.1"/>
    </source>
</evidence>
<feature type="compositionally biased region" description="Basic and acidic residues" evidence="1">
    <location>
        <begin position="170"/>
        <end position="183"/>
    </location>
</feature>
<reference evidence="2" key="1">
    <citation type="submission" date="2020-11" db="EMBL/GenBank/DDBJ databases">
        <authorList>
            <person name="Tran Van P."/>
        </authorList>
    </citation>
    <scope>NUCLEOTIDE SEQUENCE</scope>
</reference>
<gene>
    <name evidence="2" type="ORF">CTOB1V02_LOCUS3252</name>
</gene>
<name>A0A7R8W7M5_9CRUS</name>
<feature type="compositionally biased region" description="Low complexity" evidence="1">
    <location>
        <begin position="108"/>
        <end position="122"/>
    </location>
</feature>
<dbReference type="EMBL" id="OB660547">
    <property type="protein sequence ID" value="CAD7225307.1"/>
    <property type="molecule type" value="Genomic_DNA"/>
</dbReference>
<feature type="compositionally biased region" description="Basic and acidic residues" evidence="1">
    <location>
        <begin position="216"/>
        <end position="236"/>
    </location>
</feature>
<dbReference type="AlphaFoldDB" id="A0A7R8W7M5"/>
<feature type="region of interest" description="Disordered" evidence="1">
    <location>
        <begin position="658"/>
        <end position="740"/>
    </location>
</feature>
<feature type="compositionally biased region" description="Basic residues" evidence="1">
    <location>
        <begin position="133"/>
        <end position="147"/>
    </location>
</feature>
<proteinExistence type="predicted"/>
<feature type="compositionally biased region" description="Basic and acidic residues" evidence="1">
    <location>
        <begin position="81"/>
        <end position="94"/>
    </location>
</feature>
<accession>A0A7R8W7M5</accession>
<protein>
    <submittedName>
        <fullName evidence="2">Uncharacterized protein</fullName>
    </submittedName>
</protein>
<evidence type="ECO:0000256" key="1">
    <source>
        <dbReference type="SAM" id="MobiDB-lite"/>
    </source>
</evidence>
<feature type="region of interest" description="Disordered" evidence="1">
    <location>
        <begin position="78"/>
        <end position="236"/>
    </location>
</feature>
<feature type="compositionally biased region" description="Basic and acidic residues" evidence="1">
    <location>
        <begin position="669"/>
        <end position="681"/>
    </location>
</feature>